<organism evidence="5 6">
    <name type="scientific">Rhynchophorus ferrugineus</name>
    <name type="common">Red palm weevil</name>
    <name type="synonym">Curculio ferrugineus</name>
    <dbReference type="NCBI Taxonomy" id="354439"/>
    <lineage>
        <taxon>Eukaryota</taxon>
        <taxon>Metazoa</taxon>
        <taxon>Ecdysozoa</taxon>
        <taxon>Arthropoda</taxon>
        <taxon>Hexapoda</taxon>
        <taxon>Insecta</taxon>
        <taxon>Pterygota</taxon>
        <taxon>Neoptera</taxon>
        <taxon>Endopterygota</taxon>
        <taxon>Coleoptera</taxon>
        <taxon>Polyphaga</taxon>
        <taxon>Cucujiformia</taxon>
        <taxon>Curculionidae</taxon>
        <taxon>Dryophthorinae</taxon>
        <taxon>Rhynchophorus</taxon>
    </lineage>
</organism>
<sequence>MHKIIVSLALIGYVTCASLDHLQYLPPQARGNQGGPDANQPFPAPAAPAGHSPNGGAPGSQQGPSGASHGPHGPAGPGQQRSPLADVPILRLESENPGDGSYRYAYETGNGIAAQEEGSAQAGWTRAHGSYQFTSPEGQNFEVTYTADENGYVPQGAHLPTPPPIPEEILKSLEIIKQAAAEGRLEGQYHPEGDDGQYREGQHYENSNGFPSQNGNQQHFPGNNGEQGQQPVGNNGGYQY</sequence>
<feature type="chain" id="PRO_5032765259" evidence="4">
    <location>
        <begin position="17"/>
        <end position="240"/>
    </location>
</feature>
<feature type="compositionally biased region" description="Low complexity" evidence="3">
    <location>
        <begin position="36"/>
        <end position="72"/>
    </location>
</feature>
<reference evidence="5" key="1">
    <citation type="submission" date="2020-08" db="EMBL/GenBank/DDBJ databases">
        <title>Genome sequencing and assembly of the red palm weevil Rhynchophorus ferrugineus.</title>
        <authorList>
            <person name="Dias G.B."/>
            <person name="Bergman C.M."/>
            <person name="Manee M."/>
        </authorList>
    </citation>
    <scope>NUCLEOTIDE SEQUENCE</scope>
    <source>
        <strain evidence="5">AA-2017</strain>
        <tissue evidence="5">Whole larva</tissue>
    </source>
</reference>
<dbReference type="GO" id="GO:0062129">
    <property type="term" value="C:chitin-based extracellular matrix"/>
    <property type="evidence" value="ECO:0007669"/>
    <property type="project" value="TreeGrafter"/>
</dbReference>
<dbReference type="Proteomes" id="UP000625711">
    <property type="component" value="Unassembled WGS sequence"/>
</dbReference>
<dbReference type="Pfam" id="PF00379">
    <property type="entry name" value="Chitin_bind_4"/>
    <property type="match status" value="1"/>
</dbReference>
<keyword evidence="4" id="KW-0732">Signal</keyword>
<evidence type="ECO:0000256" key="1">
    <source>
        <dbReference type="ARBA" id="ARBA00022460"/>
    </source>
</evidence>
<feature type="compositionally biased region" description="Basic and acidic residues" evidence="3">
    <location>
        <begin position="183"/>
        <end position="203"/>
    </location>
</feature>
<feature type="compositionally biased region" description="Polar residues" evidence="3">
    <location>
        <begin position="204"/>
        <end position="233"/>
    </location>
</feature>
<dbReference type="PANTHER" id="PTHR10380:SF173">
    <property type="entry name" value="CUTICULAR PROTEIN 47EF, ISOFORM C-RELATED"/>
    <property type="match status" value="1"/>
</dbReference>
<proteinExistence type="predicted"/>
<dbReference type="PROSITE" id="PS51155">
    <property type="entry name" value="CHIT_BIND_RR_2"/>
    <property type="match status" value="1"/>
</dbReference>
<dbReference type="PROSITE" id="PS00233">
    <property type="entry name" value="CHIT_BIND_RR_1"/>
    <property type="match status" value="1"/>
</dbReference>
<gene>
    <name evidence="5" type="ORF">GWI33_022983</name>
</gene>
<evidence type="ECO:0000256" key="2">
    <source>
        <dbReference type="PROSITE-ProRule" id="PRU00497"/>
    </source>
</evidence>
<feature type="region of interest" description="Disordered" evidence="3">
    <location>
        <begin position="28"/>
        <end position="83"/>
    </location>
</feature>
<evidence type="ECO:0000256" key="4">
    <source>
        <dbReference type="SAM" id="SignalP"/>
    </source>
</evidence>
<dbReference type="PRINTS" id="PR00947">
    <property type="entry name" value="CUTICLE"/>
</dbReference>
<evidence type="ECO:0000313" key="5">
    <source>
        <dbReference type="EMBL" id="KAF7283729.1"/>
    </source>
</evidence>
<evidence type="ECO:0000313" key="6">
    <source>
        <dbReference type="Proteomes" id="UP000625711"/>
    </source>
</evidence>
<protein>
    <submittedName>
        <fullName evidence="5">Uncharacterized protein</fullName>
    </submittedName>
</protein>
<keyword evidence="6" id="KW-1185">Reference proteome</keyword>
<keyword evidence="1 2" id="KW-0193">Cuticle</keyword>
<accession>A0A834IPD5</accession>
<feature type="signal peptide" evidence="4">
    <location>
        <begin position="1"/>
        <end position="16"/>
    </location>
</feature>
<dbReference type="GO" id="GO:0008010">
    <property type="term" value="F:structural constituent of chitin-based larval cuticle"/>
    <property type="evidence" value="ECO:0007669"/>
    <property type="project" value="TreeGrafter"/>
</dbReference>
<dbReference type="InterPro" id="IPR050468">
    <property type="entry name" value="Cuticle_Struct_Prot"/>
</dbReference>
<dbReference type="AlphaFoldDB" id="A0A834IPD5"/>
<dbReference type="InterPro" id="IPR031311">
    <property type="entry name" value="CHIT_BIND_RR_consensus"/>
</dbReference>
<evidence type="ECO:0000256" key="3">
    <source>
        <dbReference type="SAM" id="MobiDB-lite"/>
    </source>
</evidence>
<dbReference type="PANTHER" id="PTHR10380">
    <property type="entry name" value="CUTICLE PROTEIN"/>
    <property type="match status" value="1"/>
</dbReference>
<dbReference type="EMBL" id="JAACXV010000088">
    <property type="protein sequence ID" value="KAF7283729.1"/>
    <property type="molecule type" value="Genomic_DNA"/>
</dbReference>
<name>A0A834IPD5_RHYFE</name>
<comment type="caution">
    <text evidence="5">The sequence shown here is derived from an EMBL/GenBank/DDBJ whole genome shotgun (WGS) entry which is preliminary data.</text>
</comment>
<feature type="region of interest" description="Disordered" evidence="3">
    <location>
        <begin position="182"/>
        <end position="240"/>
    </location>
</feature>
<dbReference type="InterPro" id="IPR000618">
    <property type="entry name" value="Insect_cuticle"/>
</dbReference>
<dbReference type="OrthoDB" id="6372059at2759"/>